<organism evidence="2 3">
    <name type="scientific">Streptomyces cadmiisoli</name>
    <dbReference type="NCBI Taxonomy" id="2184053"/>
    <lineage>
        <taxon>Bacteria</taxon>
        <taxon>Bacillati</taxon>
        <taxon>Actinomycetota</taxon>
        <taxon>Actinomycetes</taxon>
        <taxon>Kitasatosporales</taxon>
        <taxon>Streptomycetaceae</taxon>
        <taxon>Streptomyces</taxon>
        <taxon>Streptomyces aurantiacus group</taxon>
    </lineage>
</organism>
<feature type="transmembrane region" description="Helical" evidence="1">
    <location>
        <begin position="42"/>
        <end position="63"/>
    </location>
</feature>
<keyword evidence="3" id="KW-1185">Reference proteome</keyword>
<name>A0A2Z4IXG0_9ACTN</name>
<dbReference type="AlphaFoldDB" id="A0A2Z4IXG0"/>
<reference evidence="2 3" key="1">
    <citation type="journal article" date="2019" name="Int. J. Syst. Evol. Microbiol.">
        <title>Streptomyces cadmiisoli sp. nov., a novel actinomycete isolated from cadmium-contaminated soil.</title>
        <authorList>
            <person name="Li K."/>
            <person name="Tang X."/>
            <person name="Zhao J."/>
            <person name="Guo Y."/>
            <person name="Tang Y."/>
            <person name="Gao J."/>
        </authorList>
    </citation>
    <scope>NUCLEOTIDE SEQUENCE [LARGE SCALE GENOMIC DNA]</scope>
    <source>
        <strain evidence="2 3">ZFG47</strain>
    </source>
</reference>
<keyword evidence="1" id="KW-0812">Transmembrane</keyword>
<sequence>MDEPEALLRRGADASRSPLGWRAPAVLGAVVLWMTFGPFGSFWGYFLGWVGVLAAAAGVSRLAHRRGWASRRPSPGRLLRALPTLRPESPLLDPRWARARLAAVGFLVCAAIAGVMGWSAAQEYRTLAELRDQGHRTDATVVGITSRSEEGRATAVTVRFGTAAGSVRADVDVSLSSAIGSEPGARIPVSYNPADPTEVVHVDYLDGRDADGVRQGSIVIGLLAAGLLAGAAREAVRAQRQTAAASGSAGKGPGSLHAGD</sequence>
<dbReference type="KEGG" id="scad:DN051_13565"/>
<feature type="transmembrane region" description="Helical" evidence="1">
    <location>
        <begin position="19"/>
        <end position="36"/>
    </location>
</feature>
<feature type="transmembrane region" description="Helical" evidence="1">
    <location>
        <begin position="101"/>
        <end position="121"/>
    </location>
</feature>
<protein>
    <recommendedName>
        <fullName evidence="4">DUF3592 domain-containing protein</fullName>
    </recommendedName>
</protein>
<proteinExistence type="predicted"/>
<evidence type="ECO:0000313" key="3">
    <source>
        <dbReference type="Proteomes" id="UP000249616"/>
    </source>
</evidence>
<keyword evidence="1" id="KW-1133">Transmembrane helix</keyword>
<evidence type="ECO:0000256" key="1">
    <source>
        <dbReference type="SAM" id="Phobius"/>
    </source>
</evidence>
<accession>A0A2Z4IXG0</accession>
<keyword evidence="1" id="KW-0472">Membrane</keyword>
<evidence type="ECO:0008006" key="4">
    <source>
        <dbReference type="Google" id="ProtNLM"/>
    </source>
</evidence>
<gene>
    <name evidence="2" type="ORF">DN051_13565</name>
</gene>
<evidence type="ECO:0000313" key="2">
    <source>
        <dbReference type="EMBL" id="AWW37555.1"/>
    </source>
</evidence>
<dbReference type="EMBL" id="CP030073">
    <property type="protein sequence ID" value="AWW37555.1"/>
    <property type="molecule type" value="Genomic_DNA"/>
</dbReference>
<dbReference type="Proteomes" id="UP000249616">
    <property type="component" value="Chromosome"/>
</dbReference>